<gene>
    <name evidence="6" type="ORF">MNBD_BACTEROID07-1542</name>
</gene>
<dbReference type="EC" id="2.7.1.148" evidence="6"/>
<dbReference type="GO" id="GO:0016114">
    <property type="term" value="P:terpenoid biosynthetic process"/>
    <property type="evidence" value="ECO:0007669"/>
    <property type="project" value="InterPro"/>
</dbReference>
<keyword evidence="3 6" id="KW-0418">Kinase</keyword>
<protein>
    <submittedName>
        <fullName evidence="6">4-diphosphocytidyl-2-C-methyl-D-erythritol kinase</fullName>
        <ecNumber evidence="6">2.7.1.148</ecNumber>
    </submittedName>
</protein>
<dbReference type="PANTHER" id="PTHR43527">
    <property type="entry name" value="4-DIPHOSPHOCYTIDYL-2-C-METHYL-D-ERYTHRITOL KINASE, CHLOROPLASTIC"/>
    <property type="match status" value="1"/>
</dbReference>
<feature type="domain" description="GHMP kinase N-terminal" evidence="5">
    <location>
        <begin position="63"/>
        <end position="138"/>
    </location>
</feature>
<dbReference type="PANTHER" id="PTHR43527:SF2">
    <property type="entry name" value="4-DIPHOSPHOCYTIDYL-2-C-METHYL-D-ERYTHRITOL KINASE, CHLOROPLASTIC"/>
    <property type="match status" value="1"/>
</dbReference>
<name>A0A3B0UWX9_9ZZZZ</name>
<evidence type="ECO:0000259" key="5">
    <source>
        <dbReference type="Pfam" id="PF00288"/>
    </source>
</evidence>
<dbReference type="EMBL" id="UOET01000324">
    <property type="protein sequence ID" value="VAW29119.1"/>
    <property type="molecule type" value="Genomic_DNA"/>
</dbReference>
<organism evidence="6">
    <name type="scientific">hydrothermal vent metagenome</name>
    <dbReference type="NCBI Taxonomy" id="652676"/>
    <lineage>
        <taxon>unclassified sequences</taxon>
        <taxon>metagenomes</taxon>
        <taxon>ecological metagenomes</taxon>
    </lineage>
</organism>
<dbReference type="SUPFAM" id="SSF54211">
    <property type="entry name" value="Ribosomal protein S5 domain 2-like"/>
    <property type="match status" value="1"/>
</dbReference>
<dbReference type="InterPro" id="IPR020568">
    <property type="entry name" value="Ribosomal_Su5_D2-typ_SF"/>
</dbReference>
<dbReference type="InterPro" id="IPR004424">
    <property type="entry name" value="IspE"/>
</dbReference>
<reference evidence="6" key="1">
    <citation type="submission" date="2018-06" db="EMBL/GenBank/DDBJ databases">
        <authorList>
            <person name="Zhirakovskaya E."/>
        </authorList>
    </citation>
    <scope>NUCLEOTIDE SEQUENCE</scope>
</reference>
<sequence>MILFPSAKINLGLRVTAKRDDGFHNIESIFYPIPLKDVVEFREASEFKLTVYGKHIPGKLSENLLSKTWNLMHYTYRIPPVEVCLLKNIPAGSGLGGGSADASFFMKGLNDLFQLNITNEELMSLAVQLGSDCPFFVLSTPALVTGKGETIEACNLNLSGLFLILVIPRLRLSTGVLFSKAIPKIPDISVREVINQPVKRWKRLLANDFEEIVFQGHPV</sequence>
<dbReference type="InterPro" id="IPR006204">
    <property type="entry name" value="GHMP_kinase_N_dom"/>
</dbReference>
<dbReference type="GO" id="GO:0005524">
    <property type="term" value="F:ATP binding"/>
    <property type="evidence" value="ECO:0007669"/>
    <property type="project" value="UniProtKB-KW"/>
</dbReference>
<keyword evidence="4" id="KW-0067">ATP-binding</keyword>
<evidence type="ECO:0000313" key="6">
    <source>
        <dbReference type="EMBL" id="VAW29119.1"/>
    </source>
</evidence>
<feature type="non-terminal residue" evidence="6">
    <location>
        <position position="219"/>
    </location>
</feature>
<evidence type="ECO:0000256" key="1">
    <source>
        <dbReference type="ARBA" id="ARBA00022679"/>
    </source>
</evidence>
<evidence type="ECO:0000256" key="2">
    <source>
        <dbReference type="ARBA" id="ARBA00022741"/>
    </source>
</evidence>
<evidence type="ECO:0000256" key="4">
    <source>
        <dbReference type="ARBA" id="ARBA00022840"/>
    </source>
</evidence>
<proteinExistence type="inferred from homology"/>
<dbReference type="GO" id="GO:0050515">
    <property type="term" value="F:4-(cytidine 5'-diphospho)-2-C-methyl-D-erythritol kinase activity"/>
    <property type="evidence" value="ECO:0007669"/>
    <property type="project" value="UniProtKB-EC"/>
</dbReference>
<evidence type="ECO:0000256" key="3">
    <source>
        <dbReference type="ARBA" id="ARBA00022777"/>
    </source>
</evidence>
<dbReference type="Gene3D" id="3.30.230.10">
    <property type="match status" value="1"/>
</dbReference>
<keyword evidence="2" id="KW-0547">Nucleotide-binding</keyword>
<keyword evidence="1 6" id="KW-0808">Transferase</keyword>
<dbReference type="InterPro" id="IPR014721">
    <property type="entry name" value="Ribsml_uS5_D2-typ_fold_subgr"/>
</dbReference>
<dbReference type="HAMAP" id="MF_00061">
    <property type="entry name" value="IspE"/>
    <property type="match status" value="1"/>
</dbReference>
<dbReference type="Pfam" id="PF00288">
    <property type="entry name" value="GHMP_kinases_N"/>
    <property type="match status" value="1"/>
</dbReference>
<dbReference type="AlphaFoldDB" id="A0A3B0UWX9"/>
<accession>A0A3B0UWX9</accession>